<organism evidence="1 2">
    <name type="scientific">Chryseobacterium culicis</name>
    <dbReference type="NCBI Taxonomy" id="680127"/>
    <lineage>
        <taxon>Bacteria</taxon>
        <taxon>Pseudomonadati</taxon>
        <taxon>Bacteroidota</taxon>
        <taxon>Flavobacteriia</taxon>
        <taxon>Flavobacteriales</taxon>
        <taxon>Weeksellaceae</taxon>
        <taxon>Chryseobacterium group</taxon>
        <taxon>Chryseobacterium</taxon>
    </lineage>
</organism>
<protein>
    <submittedName>
        <fullName evidence="1">Uncharacterized protein</fullName>
    </submittedName>
</protein>
<evidence type="ECO:0000313" key="2">
    <source>
        <dbReference type="Proteomes" id="UP000198561"/>
    </source>
</evidence>
<reference evidence="1 2" key="1">
    <citation type="submission" date="2016-10" db="EMBL/GenBank/DDBJ databases">
        <authorList>
            <person name="de Groot N.N."/>
        </authorList>
    </citation>
    <scope>NUCLEOTIDE SEQUENCE [LARGE SCALE GENOMIC DNA]</scope>
    <source>
        <strain evidence="1 2">DSM 23031</strain>
    </source>
</reference>
<dbReference type="AlphaFoldDB" id="A0A1H6IKE4"/>
<name>A0A1H6IKE4_CHRCI</name>
<sequence length="75" mass="8166">MKNNLLSLILIFSNSGAYAKTYKKITLSGFNSDVTANEMMSAFALKTVSAVSNIHNFAFVSNEDKLNSSNLSLNN</sequence>
<dbReference type="RefSeq" id="WP_089697058.1">
    <property type="nucleotide sequence ID" value="NZ_FNWQ01000011.1"/>
</dbReference>
<accession>A0A1H6IKE4</accession>
<gene>
    <name evidence="1" type="ORF">SAMN05421593_0096</name>
</gene>
<dbReference type="EMBL" id="FNWQ01000011">
    <property type="protein sequence ID" value="SEH49088.1"/>
    <property type="molecule type" value="Genomic_DNA"/>
</dbReference>
<proteinExistence type="predicted"/>
<dbReference type="Proteomes" id="UP000198561">
    <property type="component" value="Unassembled WGS sequence"/>
</dbReference>
<evidence type="ECO:0000313" key="1">
    <source>
        <dbReference type="EMBL" id="SEH49088.1"/>
    </source>
</evidence>